<gene>
    <name evidence="1" type="ORF">GCM10022224_057090</name>
</gene>
<evidence type="ECO:0000313" key="1">
    <source>
        <dbReference type="EMBL" id="GAA3684997.1"/>
    </source>
</evidence>
<keyword evidence="2" id="KW-1185">Reference proteome</keyword>
<name>A0ABP7CAB8_9ACTN</name>
<proteinExistence type="predicted"/>
<organism evidence="1 2">
    <name type="scientific">Nonomuraea antimicrobica</name>
    <dbReference type="NCBI Taxonomy" id="561173"/>
    <lineage>
        <taxon>Bacteria</taxon>
        <taxon>Bacillati</taxon>
        <taxon>Actinomycetota</taxon>
        <taxon>Actinomycetes</taxon>
        <taxon>Streptosporangiales</taxon>
        <taxon>Streptosporangiaceae</taxon>
        <taxon>Nonomuraea</taxon>
    </lineage>
</organism>
<accession>A0ABP7CAB8</accession>
<sequence length="96" mass="11127">MEIITGCLSPHVSEVREGHMQLVWRKPPKAEDRARVVAWSCHCRSTVYELRCLGGQSYIRRTEYDSDGGETIYETHRWPYNKAAEVWATLLESQTV</sequence>
<dbReference type="Proteomes" id="UP001500902">
    <property type="component" value="Unassembled WGS sequence"/>
</dbReference>
<protein>
    <submittedName>
        <fullName evidence="1">Uncharacterized protein</fullName>
    </submittedName>
</protein>
<reference evidence="2" key="1">
    <citation type="journal article" date="2019" name="Int. J. Syst. Evol. Microbiol.">
        <title>The Global Catalogue of Microorganisms (GCM) 10K type strain sequencing project: providing services to taxonomists for standard genome sequencing and annotation.</title>
        <authorList>
            <consortium name="The Broad Institute Genomics Platform"/>
            <consortium name="The Broad Institute Genome Sequencing Center for Infectious Disease"/>
            <person name="Wu L."/>
            <person name="Ma J."/>
        </authorList>
    </citation>
    <scope>NUCLEOTIDE SEQUENCE [LARGE SCALE GENOMIC DNA]</scope>
    <source>
        <strain evidence="2">JCM 16904</strain>
    </source>
</reference>
<evidence type="ECO:0000313" key="2">
    <source>
        <dbReference type="Proteomes" id="UP001500902"/>
    </source>
</evidence>
<dbReference type="EMBL" id="BAAAZP010000102">
    <property type="protein sequence ID" value="GAA3684997.1"/>
    <property type="molecule type" value="Genomic_DNA"/>
</dbReference>
<comment type="caution">
    <text evidence="1">The sequence shown here is derived from an EMBL/GenBank/DDBJ whole genome shotgun (WGS) entry which is preliminary data.</text>
</comment>